<sequence>MDKVASKIKGNLKEFKHEDFQDFQDLSNISDELSDIKHAYLKTNEYDLHAFIKFLKEYEEDEYYNKFIREIENLRNIGVNENVIKFLGVTKDPYKNFYSLVLQCCGNKNLSDHLKEVQKIGWLDKIKIGKDIANGLAYIHVENIILRNLSSKNIINDNGKFVITDFNSAVSLESLEELTTIKITEKNVAYMDPKIFNRADTVNKSSDIYSLGVILWEISSGRPPFSNNQLNIEEFMRTLELGKRELPINLTPVDYKDLYCDAWNKDHHKRPPIKEVISCLKDVELDLEYHVYQDYDYIPKISYERNDSIPNKE</sequence>
<gene>
    <name evidence="1" type="ORF">SPELUC_LOCUS12395</name>
</gene>
<evidence type="ECO:0000313" key="1">
    <source>
        <dbReference type="EMBL" id="CAG8720405.1"/>
    </source>
</evidence>
<reference evidence="1" key="1">
    <citation type="submission" date="2021-06" db="EMBL/GenBank/DDBJ databases">
        <authorList>
            <person name="Kallberg Y."/>
            <person name="Tangrot J."/>
            <person name="Rosling A."/>
        </authorList>
    </citation>
    <scope>NUCLEOTIDE SEQUENCE</scope>
    <source>
        <strain evidence="1">28 12/20/2015</strain>
    </source>
</reference>
<protein>
    <submittedName>
        <fullName evidence="1">2786_t:CDS:1</fullName>
    </submittedName>
</protein>
<dbReference type="Proteomes" id="UP000789366">
    <property type="component" value="Unassembled WGS sequence"/>
</dbReference>
<keyword evidence="2" id="KW-1185">Reference proteome</keyword>
<dbReference type="EMBL" id="CAJVPW010029178">
    <property type="protein sequence ID" value="CAG8720405.1"/>
    <property type="molecule type" value="Genomic_DNA"/>
</dbReference>
<evidence type="ECO:0000313" key="2">
    <source>
        <dbReference type="Proteomes" id="UP000789366"/>
    </source>
</evidence>
<comment type="caution">
    <text evidence="1">The sequence shown here is derived from an EMBL/GenBank/DDBJ whole genome shotgun (WGS) entry which is preliminary data.</text>
</comment>
<feature type="non-terminal residue" evidence="1">
    <location>
        <position position="313"/>
    </location>
</feature>
<name>A0ACA9PQW2_9GLOM</name>
<proteinExistence type="predicted"/>
<organism evidence="1 2">
    <name type="scientific">Cetraspora pellucida</name>
    <dbReference type="NCBI Taxonomy" id="1433469"/>
    <lineage>
        <taxon>Eukaryota</taxon>
        <taxon>Fungi</taxon>
        <taxon>Fungi incertae sedis</taxon>
        <taxon>Mucoromycota</taxon>
        <taxon>Glomeromycotina</taxon>
        <taxon>Glomeromycetes</taxon>
        <taxon>Diversisporales</taxon>
        <taxon>Gigasporaceae</taxon>
        <taxon>Cetraspora</taxon>
    </lineage>
</organism>
<accession>A0ACA9PQW2</accession>